<name>A0A8J5JUD7_HOMAM</name>
<accession>A0A8J5JUD7</accession>
<evidence type="ECO:0000313" key="2">
    <source>
        <dbReference type="EMBL" id="KAG7162626.1"/>
    </source>
</evidence>
<keyword evidence="3" id="KW-1185">Reference proteome</keyword>
<gene>
    <name evidence="2" type="ORF">Hamer_G021434</name>
</gene>
<dbReference type="Proteomes" id="UP000747542">
    <property type="component" value="Unassembled WGS sequence"/>
</dbReference>
<protein>
    <submittedName>
        <fullName evidence="2">Uncharacterized protein</fullName>
    </submittedName>
</protein>
<organism evidence="2 3">
    <name type="scientific">Homarus americanus</name>
    <name type="common">American lobster</name>
    <dbReference type="NCBI Taxonomy" id="6706"/>
    <lineage>
        <taxon>Eukaryota</taxon>
        <taxon>Metazoa</taxon>
        <taxon>Ecdysozoa</taxon>
        <taxon>Arthropoda</taxon>
        <taxon>Crustacea</taxon>
        <taxon>Multicrustacea</taxon>
        <taxon>Malacostraca</taxon>
        <taxon>Eumalacostraca</taxon>
        <taxon>Eucarida</taxon>
        <taxon>Decapoda</taxon>
        <taxon>Pleocyemata</taxon>
        <taxon>Astacidea</taxon>
        <taxon>Nephropoidea</taxon>
        <taxon>Nephropidae</taxon>
        <taxon>Homarus</taxon>
    </lineage>
</organism>
<feature type="compositionally biased region" description="Polar residues" evidence="1">
    <location>
        <begin position="139"/>
        <end position="148"/>
    </location>
</feature>
<reference evidence="2" key="1">
    <citation type="journal article" date="2021" name="Sci. Adv.">
        <title>The American lobster genome reveals insights on longevity, neural, and immune adaptations.</title>
        <authorList>
            <person name="Polinski J.M."/>
            <person name="Zimin A.V."/>
            <person name="Clark K.F."/>
            <person name="Kohn A.B."/>
            <person name="Sadowski N."/>
            <person name="Timp W."/>
            <person name="Ptitsyn A."/>
            <person name="Khanna P."/>
            <person name="Romanova D.Y."/>
            <person name="Williams P."/>
            <person name="Greenwood S.J."/>
            <person name="Moroz L.L."/>
            <person name="Walt D.R."/>
            <person name="Bodnar A.G."/>
        </authorList>
    </citation>
    <scope>NUCLEOTIDE SEQUENCE</scope>
    <source>
        <strain evidence="2">GMGI-L3</strain>
    </source>
</reference>
<sequence length="432" mass="45529">MPEAQYPYTPTGAHPGYYSPDYCPAPLQSAFGKGPPLTPSSSHRGPPFTASHTRDSVHGSPIPRSHIGAIPGSHISCSVPGSQHGGLMPGSQIAGSISGSQMGGPIRGSKNGVSIPESQIGTPLPETHHRTPVPGSHNGGPQIQGSHNQSRVLGLHGQGPVLGPHNVVPVREGQIPGCHNGGPMPNCHSGGPFLGCQNGCQISGCHNKGPVTGSLREGTSSGVHGKETVGGPHSLGMYPGSGVRQPGGENGVLVAAYHNSGTHMTGDHSGGPQSSVHNTRQLHYPTALVYPPPVPVLNHRGVPYTTPRGPSSYLGPQYTSYGTPPDAALGYERRVYPPAAGIQQCQAYPESCRPGTQYSPYIHPAKDHQQQQVSQTCSRPQVEQNAHAVTAKVELNTEGWQTGDLLDLLQQVHLHPDEPPSREYTKPRRRRR</sequence>
<evidence type="ECO:0000313" key="3">
    <source>
        <dbReference type="Proteomes" id="UP000747542"/>
    </source>
</evidence>
<proteinExistence type="predicted"/>
<dbReference type="AlphaFoldDB" id="A0A8J5JUD7"/>
<evidence type="ECO:0000256" key="1">
    <source>
        <dbReference type="SAM" id="MobiDB-lite"/>
    </source>
</evidence>
<comment type="caution">
    <text evidence="2">The sequence shown here is derived from an EMBL/GenBank/DDBJ whole genome shotgun (WGS) entry which is preliminary data.</text>
</comment>
<feature type="region of interest" description="Disordered" evidence="1">
    <location>
        <begin position="228"/>
        <end position="248"/>
    </location>
</feature>
<feature type="compositionally biased region" description="Low complexity" evidence="1">
    <location>
        <begin position="90"/>
        <end position="100"/>
    </location>
</feature>
<feature type="region of interest" description="Disordered" evidence="1">
    <location>
        <begin position="29"/>
        <end position="148"/>
    </location>
</feature>
<dbReference type="EMBL" id="JAHLQT010027491">
    <property type="protein sequence ID" value="KAG7162626.1"/>
    <property type="molecule type" value="Genomic_DNA"/>
</dbReference>